<reference evidence="2 3" key="1">
    <citation type="submission" date="2008-07" db="EMBL/GenBank/DDBJ databases">
        <authorList>
            <person name="El-Sayed N."/>
            <person name="Caler E."/>
            <person name="Inman J."/>
            <person name="Amedeo P."/>
            <person name="Hass B."/>
            <person name="Wortman J."/>
        </authorList>
    </citation>
    <scope>NUCLEOTIDE SEQUENCE [LARGE SCALE GENOMIC DNA]</scope>
    <source>
        <strain evidence="3">ATCC 50983 / TXsc</strain>
    </source>
</reference>
<dbReference type="Proteomes" id="UP000007800">
    <property type="component" value="Unassembled WGS sequence"/>
</dbReference>
<feature type="compositionally biased region" description="Basic and acidic residues" evidence="1">
    <location>
        <begin position="170"/>
        <end position="183"/>
    </location>
</feature>
<feature type="region of interest" description="Disordered" evidence="1">
    <location>
        <begin position="163"/>
        <end position="183"/>
    </location>
</feature>
<protein>
    <submittedName>
        <fullName evidence="2">Uncharacterized protein</fullName>
    </submittedName>
</protein>
<keyword evidence="3" id="KW-1185">Reference proteome</keyword>
<dbReference type="OMA" id="KEYSWEV"/>
<dbReference type="GeneID" id="9050381"/>
<dbReference type="EMBL" id="GG681258">
    <property type="protein sequence ID" value="EER04882.1"/>
    <property type="molecule type" value="Genomic_DNA"/>
</dbReference>
<sequence length="575" mass="63528">MAFVRSRKGYWDGIYEPSEEVLSALGRVTAVQKKGHHHHGSIMDISTEELVDITDESVLSVKEGEGQTKKRLLRRMPNPPYDDVIMSVAVEGYSITTGEDPAPEVGEEPISTLAGLSAQSPFITLKSKLADEKQMILMSEGKDELEKKTNLLVQDLSLKVEAEAPVPQGGKDKKAAATEGEVKEGKSDVEMEVLFPRFTVFLTGSTKGREREDSEGENYIQEVVVGAKLSGKLIRGKPYVSEEEKERLAEEKIAMEKEMKKAKKGKKKGGAVVVEEPPMIKEYSWEVSNLGGVAIDEVMEEAPMGEEGTPPAITMTDLWGYIEEWVESTGSDPESWEIIMVRTKPVEKQQQVTEVIAIEMGWLMVLDMAERDEEDVMEALAVLCDGVAVRRLRPISSGVRFNRTYINFRMSPDTTGVGSLSSEDLLTQMEGELGGDPSQEGRVIEFLRKLKLTDEIDEDDTDTRPSDVEDDGEGSASKSTFKFSIQRTFEKSVDDGEKVNEYAKGRPVGAMAREDRRGEAEEYTVLAYLGNLGVSGGGLMTCRFGHGVSVRSMDELKRDVKELRGLGEDDNPLCA</sequence>
<evidence type="ECO:0000313" key="2">
    <source>
        <dbReference type="EMBL" id="EER04882.1"/>
    </source>
</evidence>
<evidence type="ECO:0000256" key="1">
    <source>
        <dbReference type="SAM" id="MobiDB-lite"/>
    </source>
</evidence>
<dbReference type="InParanoid" id="C5LEG3"/>
<dbReference type="RefSeq" id="XP_002773066.1">
    <property type="nucleotide sequence ID" value="XM_002773020.1"/>
</dbReference>
<organism evidence="3">
    <name type="scientific">Perkinsus marinus (strain ATCC 50983 / TXsc)</name>
    <dbReference type="NCBI Taxonomy" id="423536"/>
    <lineage>
        <taxon>Eukaryota</taxon>
        <taxon>Sar</taxon>
        <taxon>Alveolata</taxon>
        <taxon>Perkinsozoa</taxon>
        <taxon>Perkinsea</taxon>
        <taxon>Perkinsida</taxon>
        <taxon>Perkinsidae</taxon>
        <taxon>Perkinsus</taxon>
    </lineage>
</organism>
<feature type="non-terminal residue" evidence="2">
    <location>
        <position position="575"/>
    </location>
</feature>
<accession>C5LEG3</accession>
<dbReference type="OrthoDB" id="10382429at2759"/>
<proteinExistence type="predicted"/>
<evidence type="ECO:0000313" key="3">
    <source>
        <dbReference type="Proteomes" id="UP000007800"/>
    </source>
</evidence>
<dbReference type="AlphaFoldDB" id="C5LEG3"/>
<gene>
    <name evidence="2" type="ORF">Pmar_PMAR028960</name>
</gene>
<name>C5LEG3_PERM5</name>
<feature type="region of interest" description="Disordered" evidence="1">
    <location>
        <begin position="457"/>
        <end position="479"/>
    </location>
</feature>